<dbReference type="Proteomes" id="UP000244225">
    <property type="component" value="Unassembled WGS sequence"/>
</dbReference>
<dbReference type="Gene3D" id="3.30.479.20">
    <property type="entry name" value="Elongation factor Ts, dimerisation domain"/>
    <property type="match status" value="2"/>
</dbReference>
<dbReference type="PROSITE" id="PS01126">
    <property type="entry name" value="EF_TS_1"/>
    <property type="match status" value="1"/>
</dbReference>
<keyword evidence="3 5" id="KW-0251">Elongation factor</keyword>
<dbReference type="PANTHER" id="PTHR11741:SF0">
    <property type="entry name" value="ELONGATION FACTOR TS, MITOCHONDRIAL"/>
    <property type="match status" value="1"/>
</dbReference>
<organism evidence="7 8">
    <name type="scientific">Pontibacter mucosus</name>
    <dbReference type="NCBI Taxonomy" id="1649266"/>
    <lineage>
        <taxon>Bacteria</taxon>
        <taxon>Pseudomonadati</taxon>
        <taxon>Bacteroidota</taxon>
        <taxon>Cytophagia</taxon>
        <taxon>Cytophagales</taxon>
        <taxon>Hymenobacteraceae</taxon>
        <taxon>Pontibacter</taxon>
    </lineage>
</organism>
<evidence type="ECO:0000256" key="1">
    <source>
        <dbReference type="ARBA" id="ARBA00005532"/>
    </source>
</evidence>
<comment type="caution">
    <text evidence="5">Lacks conserved residue(s) required for the propagation of feature annotation.</text>
</comment>
<evidence type="ECO:0000256" key="4">
    <source>
        <dbReference type="ARBA" id="ARBA00022917"/>
    </source>
</evidence>
<dbReference type="HAMAP" id="MF_00050">
    <property type="entry name" value="EF_Ts"/>
    <property type="match status" value="1"/>
</dbReference>
<evidence type="ECO:0000313" key="7">
    <source>
        <dbReference type="EMBL" id="PTX15138.1"/>
    </source>
</evidence>
<dbReference type="GO" id="GO:0005737">
    <property type="term" value="C:cytoplasm"/>
    <property type="evidence" value="ECO:0007669"/>
    <property type="project" value="UniProtKB-SubCell"/>
</dbReference>
<dbReference type="InterPro" id="IPR036402">
    <property type="entry name" value="EF-Ts_dimer_sf"/>
</dbReference>
<evidence type="ECO:0000259" key="6">
    <source>
        <dbReference type="Pfam" id="PF00889"/>
    </source>
</evidence>
<protein>
    <recommendedName>
        <fullName evidence="2 5">Elongation factor Ts</fullName>
        <shortName evidence="5">EF-Ts</shortName>
    </recommendedName>
</protein>
<dbReference type="CDD" id="cd14275">
    <property type="entry name" value="UBA_EF-Ts"/>
    <property type="match status" value="1"/>
</dbReference>
<gene>
    <name evidence="5" type="primary">tsf</name>
    <name evidence="7" type="ORF">C8N40_10825</name>
</gene>
<proteinExistence type="inferred from homology"/>
<dbReference type="NCBIfam" id="TIGR00116">
    <property type="entry name" value="tsf"/>
    <property type="match status" value="1"/>
</dbReference>
<keyword evidence="5" id="KW-0963">Cytoplasm</keyword>
<evidence type="ECO:0000313" key="8">
    <source>
        <dbReference type="Proteomes" id="UP000244225"/>
    </source>
</evidence>
<dbReference type="InterPro" id="IPR018101">
    <property type="entry name" value="Transl_elong_Ts_CS"/>
</dbReference>
<comment type="caution">
    <text evidence="7">The sequence shown here is derived from an EMBL/GenBank/DDBJ whole genome shotgun (WGS) entry which is preliminary data.</text>
</comment>
<name>A0A2T5YEK2_9BACT</name>
<dbReference type="SUPFAM" id="SSF46934">
    <property type="entry name" value="UBA-like"/>
    <property type="match status" value="1"/>
</dbReference>
<comment type="function">
    <text evidence="5">Associates with the EF-Tu.GDP complex and induces the exchange of GDP to GTP. It remains bound to the aminoacyl-tRNA.EF-Tu.GTP complex up to the GTP hydrolysis stage on the ribosome.</text>
</comment>
<comment type="subcellular location">
    <subcellularLocation>
        <location evidence="5">Cytoplasm</location>
    </subcellularLocation>
</comment>
<dbReference type="RefSeq" id="WP_108212731.1">
    <property type="nucleotide sequence ID" value="NZ_QBKI01000008.1"/>
</dbReference>
<evidence type="ECO:0000256" key="3">
    <source>
        <dbReference type="ARBA" id="ARBA00022768"/>
    </source>
</evidence>
<dbReference type="PANTHER" id="PTHR11741">
    <property type="entry name" value="ELONGATION FACTOR TS"/>
    <property type="match status" value="1"/>
</dbReference>
<comment type="similarity">
    <text evidence="1 5">Belongs to the EF-Ts family.</text>
</comment>
<keyword evidence="8" id="KW-1185">Reference proteome</keyword>
<dbReference type="InterPro" id="IPR009060">
    <property type="entry name" value="UBA-like_sf"/>
</dbReference>
<accession>A0A2T5YEK2</accession>
<sequence length="277" mass="29502">MAITAQDVNKLRQETGAGMMDCKKALTEANGDFEAAKDILRKQGQKIASKRADNATSEGIVLTHVSEDGKNGKVIALACETEPVSKVADFQNLAKAALETAVSTNAATKEELLAAPQADGRSLQDHITDLMGKIGEKIDVVSYETVSAEQVVNYNHSNGKLGVLVGLVNTGGANVEEVGKDVAMQIAAMNPIAVDKDGVDSATVEREIEVGKEQARAEGKPEQMLEKIAMGKLNKFYKDNTLLNQDFVKDPSLSVAKVLDNTSKGLTVSDFKRVAIA</sequence>
<dbReference type="OrthoDB" id="9808348at2"/>
<dbReference type="GO" id="GO:0003746">
    <property type="term" value="F:translation elongation factor activity"/>
    <property type="evidence" value="ECO:0007669"/>
    <property type="project" value="UniProtKB-UniRule"/>
</dbReference>
<dbReference type="AlphaFoldDB" id="A0A2T5YEK2"/>
<keyword evidence="4 5" id="KW-0648">Protein biosynthesis</keyword>
<feature type="domain" description="Translation elongation factor EFTs/EF1B dimerisation" evidence="6">
    <location>
        <begin position="74"/>
        <end position="275"/>
    </location>
</feature>
<dbReference type="InterPro" id="IPR014039">
    <property type="entry name" value="Transl_elong_EFTs/EF1B_dimer"/>
</dbReference>
<evidence type="ECO:0000256" key="5">
    <source>
        <dbReference type="HAMAP-Rule" id="MF_00050"/>
    </source>
</evidence>
<dbReference type="Gene3D" id="1.10.8.10">
    <property type="entry name" value="DNA helicase RuvA subunit, C-terminal domain"/>
    <property type="match status" value="1"/>
</dbReference>
<dbReference type="Gene3D" id="1.10.286.20">
    <property type="match status" value="1"/>
</dbReference>
<evidence type="ECO:0000256" key="2">
    <source>
        <dbReference type="ARBA" id="ARBA00016956"/>
    </source>
</evidence>
<dbReference type="InterPro" id="IPR001816">
    <property type="entry name" value="Transl_elong_EFTs/EF1B"/>
</dbReference>
<dbReference type="FunFam" id="1.10.8.10:FF:000001">
    <property type="entry name" value="Elongation factor Ts"/>
    <property type="match status" value="1"/>
</dbReference>
<dbReference type="EMBL" id="QBKI01000008">
    <property type="protein sequence ID" value="PTX15138.1"/>
    <property type="molecule type" value="Genomic_DNA"/>
</dbReference>
<dbReference type="SUPFAM" id="SSF54713">
    <property type="entry name" value="Elongation factor Ts (EF-Ts), dimerisation domain"/>
    <property type="match status" value="2"/>
</dbReference>
<dbReference type="Pfam" id="PF00889">
    <property type="entry name" value="EF_TS"/>
    <property type="match status" value="1"/>
</dbReference>
<reference evidence="7 8" key="1">
    <citation type="submission" date="2018-04" db="EMBL/GenBank/DDBJ databases">
        <title>Genomic Encyclopedia of Archaeal and Bacterial Type Strains, Phase II (KMG-II): from individual species to whole genera.</title>
        <authorList>
            <person name="Goeker M."/>
        </authorList>
    </citation>
    <scope>NUCLEOTIDE SEQUENCE [LARGE SCALE GENOMIC DNA]</scope>
    <source>
        <strain evidence="7 8">DSM 100162</strain>
    </source>
</reference>